<proteinExistence type="predicted"/>
<name>A0ABP8U2H8_9ACTN</name>
<comment type="caution">
    <text evidence="3">The sequence shown here is derived from an EMBL/GenBank/DDBJ whole genome shotgun (WGS) entry which is preliminary data.</text>
</comment>
<sequence>MVGVDPDAVRTFVAAADAVRFQDGSAVREGAGLRPVDLARVAGVSTQQIRNYEEAGILPPAARTLAGYRRFEERHRRAVVTYRALLKGYGSRAAQAIMRAVHAGDLPRALTLVDAEHATLHQNRLSLEAASEALEAIARQAPDTEALPRTGLSVGEVAARLGVRSSALRVWEAAGLLAPGRDPATGYRRFGAADVRDARLIAVLRQSHYPLPRIRSVMEELRRTGSREALRAALDERREALNRQTTAMLEGSGRLHDYITT</sequence>
<dbReference type="Pfam" id="PF13411">
    <property type="entry name" value="MerR_1"/>
    <property type="match status" value="1"/>
</dbReference>
<dbReference type="Proteomes" id="UP001501442">
    <property type="component" value="Unassembled WGS sequence"/>
</dbReference>
<keyword evidence="1" id="KW-0238">DNA-binding</keyword>
<accession>A0ABP8U2H8</accession>
<protein>
    <submittedName>
        <fullName evidence="3">MerR family transcriptional regulator</fullName>
    </submittedName>
</protein>
<dbReference type="Pfam" id="PF00376">
    <property type="entry name" value="MerR"/>
    <property type="match status" value="1"/>
</dbReference>
<feature type="domain" description="HTH merR-type" evidence="2">
    <location>
        <begin position="151"/>
        <end position="220"/>
    </location>
</feature>
<reference evidence="4" key="1">
    <citation type="journal article" date="2019" name="Int. J. Syst. Evol. Microbiol.">
        <title>The Global Catalogue of Microorganisms (GCM) 10K type strain sequencing project: providing services to taxonomists for standard genome sequencing and annotation.</title>
        <authorList>
            <consortium name="The Broad Institute Genomics Platform"/>
            <consortium name="The Broad Institute Genome Sequencing Center for Infectious Disease"/>
            <person name="Wu L."/>
            <person name="Ma J."/>
        </authorList>
    </citation>
    <scope>NUCLEOTIDE SEQUENCE [LARGE SCALE GENOMIC DNA]</scope>
    <source>
        <strain evidence="4">JCM 17939</strain>
    </source>
</reference>
<dbReference type="InterPro" id="IPR000551">
    <property type="entry name" value="MerR-type_HTH_dom"/>
</dbReference>
<keyword evidence="4" id="KW-1185">Reference proteome</keyword>
<dbReference type="EMBL" id="BAABHK010000002">
    <property type="protein sequence ID" value="GAA4622256.1"/>
    <property type="molecule type" value="Genomic_DNA"/>
</dbReference>
<dbReference type="PROSITE" id="PS50937">
    <property type="entry name" value="HTH_MERR_2"/>
    <property type="match status" value="2"/>
</dbReference>
<dbReference type="SUPFAM" id="SSF46955">
    <property type="entry name" value="Putative DNA-binding domain"/>
    <property type="match status" value="2"/>
</dbReference>
<gene>
    <name evidence="3" type="ORF">GCM10023196_013710</name>
</gene>
<dbReference type="InterPro" id="IPR047057">
    <property type="entry name" value="MerR_fam"/>
</dbReference>
<dbReference type="Gene3D" id="1.10.1660.10">
    <property type="match status" value="2"/>
</dbReference>
<dbReference type="PANTHER" id="PTHR30204:SF93">
    <property type="entry name" value="HTH MERR-TYPE DOMAIN-CONTAINING PROTEIN"/>
    <property type="match status" value="1"/>
</dbReference>
<evidence type="ECO:0000259" key="2">
    <source>
        <dbReference type="PROSITE" id="PS50937"/>
    </source>
</evidence>
<evidence type="ECO:0000313" key="4">
    <source>
        <dbReference type="Proteomes" id="UP001501442"/>
    </source>
</evidence>
<feature type="domain" description="HTH merR-type" evidence="2">
    <location>
        <begin position="38"/>
        <end position="75"/>
    </location>
</feature>
<organism evidence="3 4">
    <name type="scientific">Actinoallomurus vinaceus</name>
    <dbReference type="NCBI Taxonomy" id="1080074"/>
    <lineage>
        <taxon>Bacteria</taxon>
        <taxon>Bacillati</taxon>
        <taxon>Actinomycetota</taxon>
        <taxon>Actinomycetes</taxon>
        <taxon>Streptosporangiales</taxon>
        <taxon>Thermomonosporaceae</taxon>
        <taxon>Actinoallomurus</taxon>
    </lineage>
</organism>
<dbReference type="InterPro" id="IPR009061">
    <property type="entry name" value="DNA-bd_dom_put_sf"/>
</dbReference>
<dbReference type="SMART" id="SM00422">
    <property type="entry name" value="HTH_MERR"/>
    <property type="match status" value="2"/>
</dbReference>
<evidence type="ECO:0000256" key="1">
    <source>
        <dbReference type="ARBA" id="ARBA00023125"/>
    </source>
</evidence>
<dbReference type="PANTHER" id="PTHR30204">
    <property type="entry name" value="REDOX-CYCLING DRUG-SENSING TRANSCRIPTIONAL ACTIVATOR SOXR"/>
    <property type="match status" value="1"/>
</dbReference>
<evidence type="ECO:0000313" key="3">
    <source>
        <dbReference type="EMBL" id="GAA4622256.1"/>
    </source>
</evidence>